<sequence length="429" mass="47424">MVGIGIKYPTTEIAVNDVLGMKKLQSNGDFMHLNRDTFPIWSTFARHDGAFLHPRRDHAKKYRKTLNLPQGRAEHSHDLGFTPTVWFTTGSIRDDFVSSQSTNIEFEKHPGELPVAECGRGEVEGVHKRCGGPARTFCGLTISVFLPTPDRVFDGAIATKPLLLFCVPAFLELFGVGLLQHVWPTVGLAPLIREQILWAAHGAPGSVVRKSISSAGHRCTRASCSSGGVQPRKWQCEVRQLRHPLKRKRVNGQGAERIGDAAGPGREYREAAQLGENARCGGREADEVRCGDRESLKERTKLLPSAACQTVEISRASGLNCAGNYANIQVGTPKMPTRTGREAERCEAPNFALPSTIDGSTLDFDVLLIQEIGIEKDDASERKKVDMKNERSKRDESGLMRDMHEELPGDRRRAHSPRRLEVLALQPLL</sequence>
<accession>A0AAD7H8S1</accession>
<proteinExistence type="predicted"/>
<comment type="caution">
    <text evidence="2">The sequence shown here is derived from an EMBL/GenBank/DDBJ whole genome shotgun (WGS) entry which is preliminary data.</text>
</comment>
<feature type="region of interest" description="Disordered" evidence="1">
    <location>
        <begin position="380"/>
        <end position="418"/>
    </location>
</feature>
<feature type="compositionally biased region" description="Basic and acidic residues" evidence="1">
    <location>
        <begin position="380"/>
        <end position="411"/>
    </location>
</feature>
<evidence type="ECO:0000313" key="2">
    <source>
        <dbReference type="EMBL" id="KAJ7715177.1"/>
    </source>
</evidence>
<name>A0AAD7H8S1_9AGAR</name>
<reference evidence="2" key="1">
    <citation type="submission" date="2023-03" db="EMBL/GenBank/DDBJ databases">
        <title>Massive genome expansion in bonnet fungi (Mycena s.s.) driven by repeated elements and novel gene families across ecological guilds.</title>
        <authorList>
            <consortium name="Lawrence Berkeley National Laboratory"/>
            <person name="Harder C.B."/>
            <person name="Miyauchi S."/>
            <person name="Viragh M."/>
            <person name="Kuo A."/>
            <person name="Thoen E."/>
            <person name="Andreopoulos B."/>
            <person name="Lu D."/>
            <person name="Skrede I."/>
            <person name="Drula E."/>
            <person name="Henrissat B."/>
            <person name="Morin E."/>
            <person name="Kohler A."/>
            <person name="Barry K."/>
            <person name="LaButti K."/>
            <person name="Morin E."/>
            <person name="Salamov A."/>
            <person name="Lipzen A."/>
            <person name="Mereny Z."/>
            <person name="Hegedus B."/>
            <person name="Baldrian P."/>
            <person name="Stursova M."/>
            <person name="Weitz H."/>
            <person name="Taylor A."/>
            <person name="Grigoriev I.V."/>
            <person name="Nagy L.G."/>
            <person name="Martin F."/>
            <person name="Kauserud H."/>
        </authorList>
    </citation>
    <scope>NUCLEOTIDE SEQUENCE</scope>
    <source>
        <strain evidence="2">CBHHK188m</strain>
    </source>
</reference>
<dbReference type="Proteomes" id="UP001215280">
    <property type="component" value="Unassembled WGS sequence"/>
</dbReference>
<evidence type="ECO:0000313" key="3">
    <source>
        <dbReference type="Proteomes" id="UP001215280"/>
    </source>
</evidence>
<organism evidence="2 3">
    <name type="scientific">Mycena maculata</name>
    <dbReference type="NCBI Taxonomy" id="230809"/>
    <lineage>
        <taxon>Eukaryota</taxon>
        <taxon>Fungi</taxon>
        <taxon>Dikarya</taxon>
        <taxon>Basidiomycota</taxon>
        <taxon>Agaricomycotina</taxon>
        <taxon>Agaricomycetes</taxon>
        <taxon>Agaricomycetidae</taxon>
        <taxon>Agaricales</taxon>
        <taxon>Marasmiineae</taxon>
        <taxon>Mycenaceae</taxon>
        <taxon>Mycena</taxon>
    </lineage>
</organism>
<dbReference type="AlphaFoldDB" id="A0AAD7H8S1"/>
<gene>
    <name evidence="2" type="ORF">DFH07DRAFT_785652</name>
</gene>
<protein>
    <submittedName>
        <fullName evidence="2">Uncharacterized protein</fullName>
    </submittedName>
</protein>
<keyword evidence="3" id="KW-1185">Reference proteome</keyword>
<evidence type="ECO:0000256" key="1">
    <source>
        <dbReference type="SAM" id="MobiDB-lite"/>
    </source>
</evidence>
<dbReference type="EMBL" id="JARJLG010000353">
    <property type="protein sequence ID" value="KAJ7715177.1"/>
    <property type="molecule type" value="Genomic_DNA"/>
</dbReference>